<dbReference type="InterPro" id="IPR032758">
    <property type="entry name" value="MqsA/HigA-2"/>
</dbReference>
<dbReference type="RefSeq" id="WP_188731672.1">
    <property type="nucleotide sequence ID" value="NZ_BMIT01000033.1"/>
</dbReference>
<dbReference type="Proteomes" id="UP000638462">
    <property type="component" value="Unassembled WGS sequence"/>
</dbReference>
<protein>
    <recommendedName>
        <fullName evidence="1">HTH cro/C1-type domain-containing protein</fullName>
    </recommendedName>
</protein>
<sequence length="191" mass="21257">MKNTSVCSICEEGELHAHVGCNPVEYKNTHKELPMHYSECDCCGSEITLPEQSRTNKRLMIAFKKEVDGLLTGSQLKDLRNTLGLTQAEAARIFGGGPVAFSKYEADDVTQSEAMDKLLRVAHDVPAAFEYLNHTHTYKEARIRPVPIHDWSWTSFTQSVVSSERSRQNVTVISSNMLKGGQGYTHLQAVG</sequence>
<keyword evidence="3" id="KW-1185">Reference proteome</keyword>
<feature type="domain" description="HTH cro/C1-type" evidence="1">
    <location>
        <begin position="76"/>
        <end position="129"/>
    </location>
</feature>
<accession>A0ABQ1U9M0</accession>
<dbReference type="Gene3D" id="1.10.260.40">
    <property type="entry name" value="lambda repressor-like DNA-binding domains"/>
    <property type="match status" value="1"/>
</dbReference>
<dbReference type="PROSITE" id="PS50943">
    <property type="entry name" value="HTH_CROC1"/>
    <property type="match status" value="1"/>
</dbReference>
<dbReference type="Gene3D" id="3.10.20.860">
    <property type="match status" value="1"/>
</dbReference>
<dbReference type="InterPro" id="IPR022452">
    <property type="entry name" value="MqsA"/>
</dbReference>
<evidence type="ECO:0000313" key="2">
    <source>
        <dbReference type="EMBL" id="GGF13908.1"/>
    </source>
</evidence>
<dbReference type="SUPFAM" id="SSF47413">
    <property type="entry name" value="lambda repressor-like DNA-binding domains"/>
    <property type="match status" value="1"/>
</dbReference>
<dbReference type="InterPro" id="IPR010982">
    <property type="entry name" value="Lambda_DNA-bd_dom_sf"/>
</dbReference>
<evidence type="ECO:0000259" key="1">
    <source>
        <dbReference type="PROSITE" id="PS50943"/>
    </source>
</evidence>
<proteinExistence type="predicted"/>
<dbReference type="EMBL" id="BMIT01000033">
    <property type="protein sequence ID" value="GGF13908.1"/>
    <property type="molecule type" value="Genomic_DNA"/>
</dbReference>
<dbReference type="NCBIfam" id="TIGR03830">
    <property type="entry name" value="CxxCG_CxxCG_HTH"/>
    <property type="match status" value="1"/>
</dbReference>
<comment type="caution">
    <text evidence="2">The sequence shown here is derived from an EMBL/GenBank/DDBJ whole genome shotgun (WGS) entry which is preliminary data.</text>
</comment>
<gene>
    <name evidence="2" type="ORF">GCM10008027_43410</name>
</gene>
<dbReference type="Pfam" id="PF15731">
    <property type="entry name" value="MqsA_antitoxin"/>
    <property type="match status" value="1"/>
</dbReference>
<reference evidence="3" key="1">
    <citation type="journal article" date="2019" name="Int. J. Syst. Evol. Microbiol.">
        <title>The Global Catalogue of Microorganisms (GCM) 10K type strain sequencing project: providing services to taxonomists for standard genome sequencing and annotation.</title>
        <authorList>
            <consortium name="The Broad Institute Genomics Platform"/>
            <consortium name="The Broad Institute Genome Sequencing Center for Infectious Disease"/>
            <person name="Wu L."/>
            <person name="Ma J."/>
        </authorList>
    </citation>
    <scope>NUCLEOTIDE SEQUENCE [LARGE SCALE GENOMIC DNA]</scope>
    <source>
        <strain evidence="3">CGMCC 1.15394</strain>
    </source>
</reference>
<dbReference type="CDD" id="cd00093">
    <property type="entry name" value="HTH_XRE"/>
    <property type="match status" value="1"/>
</dbReference>
<dbReference type="InterPro" id="IPR001387">
    <property type="entry name" value="Cro/C1-type_HTH"/>
</dbReference>
<evidence type="ECO:0000313" key="3">
    <source>
        <dbReference type="Proteomes" id="UP000638462"/>
    </source>
</evidence>
<name>A0ABQ1U9M0_9GAMM</name>
<organism evidence="2 3">
    <name type="scientific">Pseudoalteromonas gelatinilytica</name>
    <dbReference type="NCBI Taxonomy" id="1703256"/>
    <lineage>
        <taxon>Bacteria</taxon>
        <taxon>Pseudomonadati</taxon>
        <taxon>Pseudomonadota</taxon>
        <taxon>Gammaproteobacteria</taxon>
        <taxon>Alteromonadales</taxon>
        <taxon>Pseudoalteromonadaceae</taxon>
        <taxon>Pseudoalteromonas</taxon>
    </lineage>
</organism>